<keyword evidence="2" id="KW-0804">Transcription</keyword>
<dbReference type="InterPro" id="IPR029062">
    <property type="entry name" value="Class_I_gatase-like"/>
</dbReference>
<dbReference type="InterPro" id="IPR052158">
    <property type="entry name" value="INH-QAR"/>
</dbReference>
<dbReference type="Pfam" id="PF01965">
    <property type="entry name" value="DJ-1_PfpI"/>
    <property type="match status" value="1"/>
</dbReference>
<name>A0A7Z0D6K9_9ACTN</name>
<dbReference type="AlphaFoldDB" id="A0A7Z0D6K9"/>
<gene>
    <name evidence="4" type="ORF">GGQ54_000402</name>
</gene>
<evidence type="ECO:0000313" key="4">
    <source>
        <dbReference type="EMBL" id="NYI69842.1"/>
    </source>
</evidence>
<accession>A0A7Z0D6K9</accession>
<dbReference type="SUPFAM" id="SSF52317">
    <property type="entry name" value="Class I glutamine amidotransferase-like"/>
    <property type="match status" value="1"/>
</dbReference>
<dbReference type="RefSeq" id="WP_179443866.1">
    <property type="nucleotide sequence ID" value="NZ_JACBZS010000001.1"/>
</dbReference>
<comment type="caution">
    <text evidence="4">The sequence shown here is derived from an EMBL/GenBank/DDBJ whole genome shotgun (WGS) entry which is preliminary data.</text>
</comment>
<keyword evidence="5" id="KW-1185">Reference proteome</keyword>
<dbReference type="PROSITE" id="PS01124">
    <property type="entry name" value="HTH_ARAC_FAMILY_2"/>
    <property type="match status" value="1"/>
</dbReference>
<evidence type="ECO:0000259" key="3">
    <source>
        <dbReference type="PROSITE" id="PS01124"/>
    </source>
</evidence>
<dbReference type="PANTHER" id="PTHR43130:SF3">
    <property type="entry name" value="HTH-TYPE TRANSCRIPTIONAL REGULATOR RV1931C"/>
    <property type="match status" value="1"/>
</dbReference>
<proteinExistence type="predicted"/>
<dbReference type="Proteomes" id="UP000527616">
    <property type="component" value="Unassembled WGS sequence"/>
</dbReference>
<dbReference type="Gene3D" id="3.40.50.880">
    <property type="match status" value="1"/>
</dbReference>
<feature type="domain" description="HTH araC/xylS-type" evidence="3">
    <location>
        <begin position="223"/>
        <end position="321"/>
    </location>
</feature>
<dbReference type="InterPro" id="IPR018060">
    <property type="entry name" value="HTH_AraC"/>
</dbReference>
<organism evidence="4 5">
    <name type="scientific">Naumannella cuiyingiana</name>
    <dbReference type="NCBI Taxonomy" id="1347891"/>
    <lineage>
        <taxon>Bacteria</taxon>
        <taxon>Bacillati</taxon>
        <taxon>Actinomycetota</taxon>
        <taxon>Actinomycetes</taxon>
        <taxon>Propionibacteriales</taxon>
        <taxon>Propionibacteriaceae</taxon>
        <taxon>Naumannella</taxon>
    </lineage>
</organism>
<dbReference type="SUPFAM" id="SSF46689">
    <property type="entry name" value="Homeodomain-like"/>
    <property type="match status" value="2"/>
</dbReference>
<dbReference type="PANTHER" id="PTHR43130">
    <property type="entry name" value="ARAC-FAMILY TRANSCRIPTIONAL REGULATOR"/>
    <property type="match status" value="1"/>
</dbReference>
<reference evidence="4 5" key="1">
    <citation type="submission" date="2020-07" db="EMBL/GenBank/DDBJ databases">
        <title>Sequencing the genomes of 1000 actinobacteria strains.</title>
        <authorList>
            <person name="Klenk H.-P."/>
        </authorList>
    </citation>
    <scope>NUCLEOTIDE SEQUENCE [LARGE SCALE GENOMIC DNA]</scope>
    <source>
        <strain evidence="4 5">DSM 103164</strain>
    </source>
</reference>
<dbReference type="InterPro" id="IPR009057">
    <property type="entry name" value="Homeodomain-like_sf"/>
</dbReference>
<dbReference type="EMBL" id="JACBZS010000001">
    <property type="protein sequence ID" value="NYI69842.1"/>
    <property type="molecule type" value="Genomic_DNA"/>
</dbReference>
<sequence length="330" mass="35803">MPRNSSHVPRPHRVVMITGDGANPFELSVATEIFGISRPELAVDPYAFTVCAPRPTVRLREGLLTLTGLPGLRTLDRADTVIAPNRPDAGAGFDPVVLAALRRAHRRGARLISFCTGAFTLAAAGLLDGRPAATHWMWAEEFARSFPAVELREDVLYVDDGDVLTAAGSAAALDLCLYLMAKDHGAEVANAVARRLVFSAHRDGGQQQFIDRPLPAEGSAGLTPVLDWARRHLDRPLTVAALARRAGLSPASLHRRFRAELGLTPLAWLNAERVRHARRLLETTDLTANRVAAQCGMGDVSTLRRLLRRACGLSPSEYRRRFAPPRAAAG</sequence>
<evidence type="ECO:0000256" key="1">
    <source>
        <dbReference type="ARBA" id="ARBA00023015"/>
    </source>
</evidence>
<dbReference type="InterPro" id="IPR002818">
    <property type="entry name" value="DJ-1/PfpI"/>
</dbReference>
<evidence type="ECO:0000256" key="2">
    <source>
        <dbReference type="ARBA" id="ARBA00023163"/>
    </source>
</evidence>
<protein>
    <submittedName>
        <fullName evidence="4">AraC family transcriptional activator FtrA</fullName>
    </submittedName>
</protein>
<dbReference type="CDD" id="cd03137">
    <property type="entry name" value="GATase1_AraC_1"/>
    <property type="match status" value="1"/>
</dbReference>
<dbReference type="GO" id="GO:0043565">
    <property type="term" value="F:sequence-specific DNA binding"/>
    <property type="evidence" value="ECO:0007669"/>
    <property type="project" value="InterPro"/>
</dbReference>
<dbReference type="GO" id="GO:0003700">
    <property type="term" value="F:DNA-binding transcription factor activity"/>
    <property type="evidence" value="ECO:0007669"/>
    <property type="project" value="InterPro"/>
</dbReference>
<keyword evidence="1" id="KW-0805">Transcription regulation</keyword>
<dbReference type="Gene3D" id="1.10.10.60">
    <property type="entry name" value="Homeodomain-like"/>
    <property type="match status" value="1"/>
</dbReference>
<dbReference type="Pfam" id="PF12833">
    <property type="entry name" value="HTH_18"/>
    <property type="match status" value="1"/>
</dbReference>
<evidence type="ECO:0000313" key="5">
    <source>
        <dbReference type="Proteomes" id="UP000527616"/>
    </source>
</evidence>
<dbReference type="SMART" id="SM00342">
    <property type="entry name" value="HTH_ARAC"/>
    <property type="match status" value="1"/>
</dbReference>